<reference evidence="2 3" key="1">
    <citation type="submission" date="2024-10" db="EMBL/GenBank/DDBJ databases">
        <title>Updated reference genomes for cyclostephanoid diatoms.</title>
        <authorList>
            <person name="Roberts W.R."/>
            <person name="Alverson A.J."/>
        </authorList>
    </citation>
    <scope>NUCLEOTIDE SEQUENCE [LARGE SCALE GENOMIC DNA]</scope>
    <source>
        <strain evidence="2 3">AJA276-08</strain>
    </source>
</reference>
<comment type="similarity">
    <text evidence="1">Belongs to the asaB hydroxylase/desaturase family.</text>
</comment>
<comment type="caution">
    <text evidence="2">The sequence shown here is derived from an EMBL/GenBank/DDBJ whole genome shotgun (WGS) entry which is preliminary data.</text>
</comment>
<dbReference type="SUPFAM" id="SSF51445">
    <property type="entry name" value="(Trans)glycosidases"/>
    <property type="match status" value="1"/>
</dbReference>
<proteinExistence type="inferred from homology"/>
<evidence type="ECO:0000256" key="1">
    <source>
        <dbReference type="ARBA" id="ARBA00023604"/>
    </source>
</evidence>
<protein>
    <submittedName>
        <fullName evidence="2">Uncharacterized protein</fullName>
    </submittedName>
</protein>
<dbReference type="InterPro" id="IPR044053">
    <property type="entry name" value="AsaB-like"/>
</dbReference>
<gene>
    <name evidence="2" type="ORF">ACHAW5_009546</name>
</gene>
<name>A0ABD3NDD0_9STRA</name>
<dbReference type="EMBL" id="JALLAZ020001491">
    <property type="protein sequence ID" value="KAL3774084.1"/>
    <property type="molecule type" value="Genomic_DNA"/>
</dbReference>
<accession>A0ABD3NDD0</accession>
<keyword evidence="3" id="KW-1185">Reference proteome</keyword>
<dbReference type="PANTHER" id="PTHR34598:SF3">
    <property type="entry name" value="OXIDOREDUCTASE AN1597"/>
    <property type="match status" value="1"/>
</dbReference>
<evidence type="ECO:0000313" key="2">
    <source>
        <dbReference type="EMBL" id="KAL3774084.1"/>
    </source>
</evidence>
<dbReference type="Proteomes" id="UP001530315">
    <property type="component" value="Unassembled WGS sequence"/>
</dbReference>
<sequence length="316" mass="36077">IAVDSVVRCAHSADAVPVVFVATVDYSAANEYVRAHYDETNYFDYGGSSAVHRFYDGRALQSSYENEREMLNENGLAVIESPTTKELDWTNVDDVRCYYLPELERMLLRNLFPSSDILGYFFWNPIPRGGKWRPFDKNRLRLLSTGTSDIHQYTVEDAANAIIHGKKRFVIVNFWRIIEDEPVASAPLAVLSTRYDDEHRVSAFPNARPNMEKSRWYVFPNATKDEVIAFYQYDRNAIQLSDLWHCAITTLAGGGKASSTRPRRSFDIRALVVLDDGVPRELDRFGLDRTKPILTFEESGCFCDKQAEDRGSSKTK</sequence>
<evidence type="ECO:0000313" key="3">
    <source>
        <dbReference type="Proteomes" id="UP001530315"/>
    </source>
</evidence>
<organism evidence="2 3">
    <name type="scientific">Stephanodiscus triporus</name>
    <dbReference type="NCBI Taxonomy" id="2934178"/>
    <lineage>
        <taxon>Eukaryota</taxon>
        <taxon>Sar</taxon>
        <taxon>Stramenopiles</taxon>
        <taxon>Ochrophyta</taxon>
        <taxon>Bacillariophyta</taxon>
        <taxon>Coscinodiscophyceae</taxon>
        <taxon>Thalassiosirophycidae</taxon>
        <taxon>Stephanodiscales</taxon>
        <taxon>Stephanodiscaceae</taxon>
        <taxon>Stephanodiscus</taxon>
    </lineage>
</organism>
<dbReference type="AlphaFoldDB" id="A0ABD3NDD0"/>
<feature type="non-terminal residue" evidence="2">
    <location>
        <position position="1"/>
    </location>
</feature>
<dbReference type="InterPro" id="IPR017853">
    <property type="entry name" value="GH"/>
</dbReference>
<dbReference type="PANTHER" id="PTHR34598">
    <property type="entry name" value="BLL6449 PROTEIN"/>
    <property type="match status" value="1"/>
</dbReference>